<dbReference type="GO" id="GO:0009249">
    <property type="term" value="P:protein lipoylation"/>
    <property type="evidence" value="ECO:0007669"/>
    <property type="project" value="TreeGrafter"/>
</dbReference>
<evidence type="ECO:0000313" key="2">
    <source>
        <dbReference type="EMBL" id="RKQ12454.1"/>
    </source>
</evidence>
<dbReference type="InterPro" id="IPR033753">
    <property type="entry name" value="GCV_H/Fam206"/>
</dbReference>
<name>A0A494YS03_9BACI</name>
<dbReference type="PANTHER" id="PTHR11715:SF3">
    <property type="entry name" value="GLYCINE CLEAVAGE SYSTEM H PROTEIN-RELATED"/>
    <property type="match status" value="1"/>
</dbReference>
<dbReference type="OrthoDB" id="2401220at2"/>
<proteinExistence type="predicted"/>
<dbReference type="EMBL" id="RBZO01000042">
    <property type="protein sequence ID" value="RKQ12454.1"/>
    <property type="molecule type" value="Genomic_DNA"/>
</dbReference>
<dbReference type="GO" id="GO:0005960">
    <property type="term" value="C:glycine cleavage complex"/>
    <property type="evidence" value="ECO:0007669"/>
    <property type="project" value="InterPro"/>
</dbReference>
<dbReference type="GO" id="GO:0005737">
    <property type="term" value="C:cytoplasm"/>
    <property type="evidence" value="ECO:0007669"/>
    <property type="project" value="TreeGrafter"/>
</dbReference>
<dbReference type="CDD" id="cd06848">
    <property type="entry name" value="GCS_H"/>
    <property type="match status" value="1"/>
</dbReference>
<evidence type="ECO:0000256" key="1">
    <source>
        <dbReference type="ARBA" id="ARBA00022823"/>
    </source>
</evidence>
<comment type="caution">
    <text evidence="2">The sequence shown here is derived from an EMBL/GenBank/DDBJ whole genome shotgun (WGS) entry which is preliminary data.</text>
</comment>
<dbReference type="PANTHER" id="PTHR11715">
    <property type="entry name" value="GLYCINE CLEAVAGE SYSTEM H PROTEIN"/>
    <property type="match status" value="1"/>
</dbReference>
<keyword evidence="3" id="KW-1185">Reference proteome</keyword>
<sequence length="106" mass="11826">MVDYSEVTYWIRQVNGKYKIGLSLVDDMKGDITILEIRDVGEIASGETFVQVETSKAVSELFSPVTGKIIEINEKLLAGPQSLKYSDEKENWIAILENVSEEELAG</sequence>
<dbReference type="RefSeq" id="WP_121134366.1">
    <property type="nucleotide sequence ID" value="NZ_JBHUFK010000009.1"/>
</dbReference>
<dbReference type="Pfam" id="PF01597">
    <property type="entry name" value="GCV_H"/>
    <property type="match status" value="1"/>
</dbReference>
<dbReference type="InterPro" id="IPR002930">
    <property type="entry name" value="GCV_H"/>
</dbReference>
<protein>
    <submittedName>
        <fullName evidence="2">Glycine cleavage system protein H</fullName>
    </submittedName>
</protein>
<reference evidence="2 3" key="1">
    <citation type="journal article" date="2015" name="Antonie Van Leeuwenhoek">
        <title>Oceanobacillus bengalensis sp. nov., a bacterium isolated from seawater of the Bay of Bengal.</title>
        <authorList>
            <person name="Yongchang O."/>
            <person name="Xiang W."/>
            <person name="Wang G."/>
        </authorList>
    </citation>
    <scope>NUCLEOTIDE SEQUENCE [LARGE SCALE GENOMIC DNA]</scope>
    <source>
        <strain evidence="2 3">MCCC 1K00260</strain>
    </source>
</reference>
<dbReference type="Proteomes" id="UP000281813">
    <property type="component" value="Unassembled WGS sequence"/>
</dbReference>
<accession>A0A494YS03</accession>
<evidence type="ECO:0000313" key="3">
    <source>
        <dbReference type="Proteomes" id="UP000281813"/>
    </source>
</evidence>
<dbReference type="AlphaFoldDB" id="A0A494YS03"/>
<organism evidence="2 3">
    <name type="scientific">Oceanobacillus bengalensis</name>
    <dbReference type="NCBI Taxonomy" id="1435466"/>
    <lineage>
        <taxon>Bacteria</taxon>
        <taxon>Bacillati</taxon>
        <taxon>Bacillota</taxon>
        <taxon>Bacilli</taxon>
        <taxon>Bacillales</taxon>
        <taxon>Bacillaceae</taxon>
        <taxon>Oceanobacillus</taxon>
    </lineage>
</organism>
<gene>
    <name evidence="2" type="ORF">D8M05_18120</name>
</gene>
<dbReference type="SUPFAM" id="SSF51230">
    <property type="entry name" value="Single hybrid motif"/>
    <property type="match status" value="1"/>
</dbReference>
<dbReference type="InterPro" id="IPR011053">
    <property type="entry name" value="Single_hybrid_motif"/>
</dbReference>
<dbReference type="Gene3D" id="2.40.50.100">
    <property type="match status" value="1"/>
</dbReference>
<dbReference type="GO" id="GO:0019464">
    <property type="term" value="P:glycine decarboxylation via glycine cleavage system"/>
    <property type="evidence" value="ECO:0007669"/>
    <property type="project" value="InterPro"/>
</dbReference>
<keyword evidence="1" id="KW-0450">Lipoyl</keyword>